<keyword evidence="3" id="KW-1185">Reference proteome</keyword>
<dbReference type="GO" id="GO:0005634">
    <property type="term" value="C:nucleus"/>
    <property type="evidence" value="ECO:0007669"/>
    <property type="project" value="TreeGrafter"/>
</dbReference>
<protein>
    <submittedName>
        <fullName evidence="2">Uncharacterized protein</fullName>
    </submittedName>
</protein>
<evidence type="ECO:0000313" key="3">
    <source>
        <dbReference type="Proteomes" id="UP000825729"/>
    </source>
</evidence>
<dbReference type="AlphaFoldDB" id="A0AAV7FD62"/>
<dbReference type="Proteomes" id="UP000825729">
    <property type="component" value="Unassembled WGS sequence"/>
</dbReference>
<proteinExistence type="predicted"/>
<accession>A0AAV7FD62</accession>
<dbReference type="GO" id="GO:0000978">
    <property type="term" value="F:RNA polymerase II cis-regulatory region sequence-specific DNA binding"/>
    <property type="evidence" value="ECO:0007669"/>
    <property type="project" value="TreeGrafter"/>
</dbReference>
<name>A0AAV7FD62_ARIFI</name>
<feature type="region of interest" description="Disordered" evidence="1">
    <location>
        <begin position="464"/>
        <end position="487"/>
    </location>
</feature>
<dbReference type="EMBL" id="JAINDJ010000002">
    <property type="protein sequence ID" value="KAG9459127.1"/>
    <property type="molecule type" value="Genomic_DNA"/>
</dbReference>
<comment type="caution">
    <text evidence="2">The sequence shown here is derived from an EMBL/GenBank/DDBJ whole genome shotgun (WGS) entry which is preliminary data.</text>
</comment>
<organism evidence="2 3">
    <name type="scientific">Aristolochia fimbriata</name>
    <name type="common">White veined hardy Dutchman's pipe vine</name>
    <dbReference type="NCBI Taxonomy" id="158543"/>
    <lineage>
        <taxon>Eukaryota</taxon>
        <taxon>Viridiplantae</taxon>
        <taxon>Streptophyta</taxon>
        <taxon>Embryophyta</taxon>
        <taxon>Tracheophyta</taxon>
        <taxon>Spermatophyta</taxon>
        <taxon>Magnoliopsida</taxon>
        <taxon>Magnoliidae</taxon>
        <taxon>Piperales</taxon>
        <taxon>Aristolochiaceae</taxon>
        <taxon>Aristolochia</taxon>
    </lineage>
</organism>
<gene>
    <name evidence="2" type="ORF">H6P81_003635</name>
</gene>
<dbReference type="GO" id="GO:0034605">
    <property type="term" value="P:cellular response to heat"/>
    <property type="evidence" value="ECO:0007669"/>
    <property type="project" value="TreeGrafter"/>
</dbReference>
<dbReference type="PANTHER" id="PTHR10015">
    <property type="entry name" value="HEAT SHOCK TRANSCRIPTION FACTOR"/>
    <property type="match status" value="1"/>
</dbReference>
<reference evidence="2 3" key="1">
    <citation type="submission" date="2021-07" db="EMBL/GenBank/DDBJ databases">
        <title>The Aristolochia fimbriata genome: insights into angiosperm evolution, floral development and chemical biosynthesis.</title>
        <authorList>
            <person name="Jiao Y."/>
        </authorList>
    </citation>
    <scope>NUCLEOTIDE SEQUENCE [LARGE SCALE GENOMIC DNA]</scope>
    <source>
        <strain evidence="2">IBCAS-2021</strain>
        <tissue evidence="2">Leaf</tissue>
    </source>
</reference>
<dbReference type="GO" id="GO:0006357">
    <property type="term" value="P:regulation of transcription by RNA polymerase II"/>
    <property type="evidence" value="ECO:0007669"/>
    <property type="project" value="TreeGrafter"/>
</dbReference>
<feature type="region of interest" description="Disordered" evidence="1">
    <location>
        <begin position="1"/>
        <end position="23"/>
    </location>
</feature>
<evidence type="ECO:0000313" key="2">
    <source>
        <dbReference type="EMBL" id="KAG9459127.1"/>
    </source>
</evidence>
<evidence type="ECO:0000256" key="1">
    <source>
        <dbReference type="SAM" id="MobiDB-lite"/>
    </source>
</evidence>
<sequence length="487" mass="53329">MDPTDKPHFSPSHSVRSCQGFPVTGEPPGSFPVRDFVADVKVETLEEKPHFSGSNVFGSSVVVDALSGVASSTGGLFGDSFMGVAYSASSPRTSACGPSGEGPSAVVMSSASSMSPQVSPEMEAGDTASQVPQPLEALQGVPGFRKIDTDQWEFANEDFLRGQRNLLKSIHRRKSSQVQHAGLHNEPYPEAGKVGTEIEKLKKERSSLMQEVIKLQQEHQETLHQVGTMTKRLETAEQKQKQMVSFLAKVLQNPVFLSHLQVQKERKTIASRVKRKFLKQQQAMQTTADPSMEGQIVRYKTSWGDPIGPMGEMQDFETETGEQPSGYLLQDLVGRLKLETQGQVVDVTSEVMPHLGEPMGEIGAGSSSSAEPVSSSGTEYLVSFPDELSPVKMPPPVFSPAAEDFMKLEETWGMDFVPGSSHASSSQAVWENPFNYEVLESLWNLDSQQVDEDLAIDKWMGGEATLGDAETTPFEWPNEDHSKEYQP</sequence>
<dbReference type="GO" id="GO:0003700">
    <property type="term" value="F:DNA-binding transcription factor activity"/>
    <property type="evidence" value="ECO:0007669"/>
    <property type="project" value="TreeGrafter"/>
</dbReference>
<dbReference type="PANTHER" id="PTHR10015:SF337">
    <property type="entry name" value="HEAT STRESS TRANSCRIPTION FACTOR A-3"/>
    <property type="match status" value="1"/>
</dbReference>
<feature type="compositionally biased region" description="Basic and acidic residues" evidence="1">
    <location>
        <begin position="478"/>
        <end position="487"/>
    </location>
</feature>